<dbReference type="STRING" id="1552.A7L45_19890"/>
<sequence length="119" mass="13164">MRGTLSCTATNCVNNMSGICSASTINILGSNVHSKEETQCETFAEKGLKNSFNNVLNMNVIGEIKQAFNNDKIEMSPKIECEVINCVHNRDEECVAHNIMVNGREALSSEKTECQTFKE</sequence>
<dbReference type="RefSeq" id="WP_071614447.1">
    <property type="nucleotide sequence ID" value="NZ_CP015756.1"/>
</dbReference>
<evidence type="ECO:0000259" key="1">
    <source>
        <dbReference type="Pfam" id="PF07561"/>
    </source>
</evidence>
<reference evidence="3" key="1">
    <citation type="journal article" date="2016" name="Front. Microbiol.">
        <title>Complete Genome Sequence of Clostridium estertheticum DSM 8809, a Microbe Identified in Spoiled Vacuum Packed Beef.</title>
        <authorList>
            <person name="Yu Z."/>
            <person name="Gunn L."/>
            <person name="Brennan E."/>
            <person name="Reid R."/>
            <person name="Wall P.G."/>
            <person name="Gaora O.P."/>
            <person name="Hurley D."/>
            <person name="Bolton D."/>
            <person name="Fanning S."/>
        </authorList>
    </citation>
    <scope>NUCLEOTIDE SEQUENCE [LARGE SCALE GENOMIC DNA]</scope>
    <source>
        <strain evidence="3">DSM 8809</strain>
    </source>
</reference>
<keyword evidence="3" id="KW-1185">Reference proteome</keyword>
<organism evidence="2 3">
    <name type="scientific">Clostridium estertheticum subsp. estertheticum</name>
    <dbReference type="NCBI Taxonomy" id="1552"/>
    <lineage>
        <taxon>Bacteria</taxon>
        <taxon>Bacillati</taxon>
        <taxon>Bacillota</taxon>
        <taxon>Clostridia</taxon>
        <taxon>Eubacteriales</taxon>
        <taxon>Clostridiaceae</taxon>
        <taxon>Clostridium</taxon>
    </lineage>
</organism>
<dbReference type="EMBL" id="CP015756">
    <property type="protein sequence ID" value="APC42156.1"/>
    <property type="molecule type" value="Genomic_DNA"/>
</dbReference>
<feature type="domain" description="DUF1540" evidence="1">
    <location>
        <begin position="79"/>
        <end position="117"/>
    </location>
</feature>
<evidence type="ECO:0000313" key="2">
    <source>
        <dbReference type="EMBL" id="APC42156.1"/>
    </source>
</evidence>
<name>A0A1J0GL99_9CLOT</name>
<dbReference type="OrthoDB" id="1754178at2"/>
<dbReference type="Proteomes" id="UP000182569">
    <property type="component" value="Chromosome"/>
</dbReference>
<feature type="domain" description="DUF1540" evidence="1">
    <location>
        <begin position="6"/>
        <end position="43"/>
    </location>
</feature>
<evidence type="ECO:0000313" key="3">
    <source>
        <dbReference type="Proteomes" id="UP000182569"/>
    </source>
</evidence>
<dbReference type="InterPro" id="IPR011437">
    <property type="entry name" value="DUF1540"/>
</dbReference>
<dbReference type="AlphaFoldDB" id="A0A1J0GL99"/>
<accession>A0A1J0GL99</accession>
<dbReference type="Pfam" id="PF07561">
    <property type="entry name" value="DUF1540"/>
    <property type="match status" value="2"/>
</dbReference>
<protein>
    <recommendedName>
        <fullName evidence="1">DUF1540 domain-containing protein</fullName>
    </recommendedName>
</protein>
<proteinExistence type="predicted"/>
<gene>
    <name evidence="2" type="ORF">A7L45_19890</name>
</gene>
<dbReference type="KEGG" id="ceu:A7L45_19890"/>